<dbReference type="PIRSF" id="PIRSF036402">
    <property type="entry name" value="Ureas_acces_UreE"/>
    <property type="match status" value="1"/>
</dbReference>
<dbReference type="Gene3D" id="3.30.70.790">
    <property type="entry name" value="UreE, C-terminal domain"/>
    <property type="match status" value="1"/>
</dbReference>
<comment type="similarity">
    <text evidence="5">Belongs to the UreE family.</text>
</comment>
<comment type="caution">
    <text evidence="7">The sequence shown here is derived from an EMBL/GenBank/DDBJ whole genome shotgun (WGS) entry which is preliminary data.</text>
</comment>
<comment type="subcellular location">
    <subcellularLocation>
        <location evidence="1 5">Cytoplasm</location>
    </subcellularLocation>
</comment>
<evidence type="ECO:0000256" key="5">
    <source>
        <dbReference type="HAMAP-Rule" id="MF_00822"/>
    </source>
</evidence>
<dbReference type="SUPFAM" id="SSF69737">
    <property type="entry name" value="Urease metallochaperone UreE, C-terminal domain"/>
    <property type="match status" value="1"/>
</dbReference>
<keyword evidence="4 5" id="KW-0143">Chaperone</keyword>
<comment type="function">
    <text evidence="5">Involved in urease metallocenter assembly. Binds nickel. Probably functions as a nickel donor during metallocenter assembly.</text>
</comment>
<keyword evidence="2 5" id="KW-0963">Cytoplasm</keyword>
<name>A0ABD4TAB5_9CYAN</name>
<evidence type="ECO:0000256" key="1">
    <source>
        <dbReference type="ARBA" id="ARBA00004496"/>
    </source>
</evidence>
<proteinExistence type="inferred from homology"/>
<dbReference type="HAMAP" id="MF_00822">
    <property type="entry name" value="UreE"/>
    <property type="match status" value="1"/>
</dbReference>
<feature type="domain" description="UreE urease accessory N-terminal" evidence="6">
    <location>
        <begin position="1"/>
        <end position="67"/>
    </location>
</feature>
<dbReference type="CDD" id="cd00571">
    <property type="entry name" value="UreE"/>
    <property type="match status" value="1"/>
</dbReference>
<keyword evidence="8" id="KW-1185">Reference proteome</keyword>
<dbReference type="RefSeq" id="WP_166283690.1">
    <property type="nucleotide sequence ID" value="NZ_JTHE03000122.1"/>
</dbReference>
<evidence type="ECO:0000256" key="3">
    <source>
        <dbReference type="ARBA" id="ARBA00022596"/>
    </source>
</evidence>
<dbReference type="SMART" id="SM00988">
    <property type="entry name" value="UreE_N"/>
    <property type="match status" value="1"/>
</dbReference>
<dbReference type="InterPro" id="IPR012406">
    <property type="entry name" value="UreE"/>
</dbReference>
<sequence>MLTLVAKVAGTDSHAVDDTLSLTAAERQRSFYRCTSTKGQPLKLQLKRGTVLNDGDILLSAPHAQEARQRIQVLAQPEPVLTLRSDHPLALLKAAYHLGNRHVPLEVGENYLRLSPDPVLQTLLAALPVTVTAEVLPFYPERGAYLSHHD</sequence>
<dbReference type="InterPro" id="IPR036118">
    <property type="entry name" value="UreE_N_sf"/>
</dbReference>
<dbReference type="AlphaFoldDB" id="A0ABD4TAB5"/>
<evidence type="ECO:0000259" key="6">
    <source>
        <dbReference type="SMART" id="SM00988"/>
    </source>
</evidence>
<organism evidence="7 8">
    <name type="scientific">Lyngbya confervoides BDU141951</name>
    <dbReference type="NCBI Taxonomy" id="1574623"/>
    <lineage>
        <taxon>Bacteria</taxon>
        <taxon>Bacillati</taxon>
        <taxon>Cyanobacteriota</taxon>
        <taxon>Cyanophyceae</taxon>
        <taxon>Oscillatoriophycideae</taxon>
        <taxon>Oscillatoriales</taxon>
        <taxon>Microcoleaceae</taxon>
        <taxon>Lyngbya</taxon>
    </lineage>
</organism>
<dbReference type="GO" id="GO:0016151">
    <property type="term" value="F:nickel cation binding"/>
    <property type="evidence" value="ECO:0007669"/>
    <property type="project" value="UniProtKB-UniRule"/>
</dbReference>
<accession>A0ABD4TAB5</accession>
<dbReference type="EMBL" id="JTHE03000122">
    <property type="protein sequence ID" value="MCM1985402.1"/>
    <property type="molecule type" value="Genomic_DNA"/>
</dbReference>
<dbReference type="NCBIfam" id="NF009751">
    <property type="entry name" value="PRK13261.1-1"/>
    <property type="match status" value="1"/>
</dbReference>
<gene>
    <name evidence="5 7" type="primary">ureE</name>
    <name evidence="7" type="ORF">QQ91_0021525</name>
</gene>
<reference evidence="7 8" key="1">
    <citation type="journal article" date="2015" name="Genome Announc.">
        <title>Draft Genome Sequence of Filamentous Marine Cyanobacterium Lyngbya confervoides Strain BDU141951.</title>
        <authorList>
            <person name="Chandrababunaidu M.M."/>
            <person name="Sen D."/>
            <person name="Tripathy S."/>
        </authorList>
    </citation>
    <scope>NUCLEOTIDE SEQUENCE [LARGE SCALE GENOMIC DNA]</scope>
    <source>
        <strain evidence="7 8">BDU141951</strain>
    </source>
</reference>
<protein>
    <recommendedName>
        <fullName evidence="5">Urease accessory protein UreE</fullName>
    </recommendedName>
</protein>
<dbReference type="SUPFAM" id="SSF69287">
    <property type="entry name" value="Urease metallochaperone UreE, N-terminal domain"/>
    <property type="match status" value="1"/>
</dbReference>
<dbReference type="InterPro" id="IPR007864">
    <property type="entry name" value="UreE_C_dom"/>
</dbReference>
<dbReference type="Gene3D" id="2.60.260.20">
    <property type="entry name" value="Urease metallochaperone UreE, N-terminal domain"/>
    <property type="match status" value="1"/>
</dbReference>
<keyword evidence="3 5" id="KW-0533">Nickel</keyword>
<evidence type="ECO:0000313" key="7">
    <source>
        <dbReference type="EMBL" id="MCM1985402.1"/>
    </source>
</evidence>
<dbReference type="GO" id="GO:0005737">
    <property type="term" value="C:cytoplasm"/>
    <property type="evidence" value="ECO:0007669"/>
    <property type="project" value="UniProtKB-SubCell"/>
</dbReference>
<dbReference type="Pfam" id="PF05194">
    <property type="entry name" value="UreE_C"/>
    <property type="match status" value="1"/>
</dbReference>
<evidence type="ECO:0000313" key="8">
    <source>
        <dbReference type="Proteomes" id="UP000031561"/>
    </source>
</evidence>
<dbReference type="Pfam" id="PF02814">
    <property type="entry name" value="UreE_N"/>
    <property type="match status" value="1"/>
</dbReference>
<evidence type="ECO:0000256" key="4">
    <source>
        <dbReference type="ARBA" id="ARBA00023186"/>
    </source>
</evidence>
<evidence type="ECO:0000256" key="2">
    <source>
        <dbReference type="ARBA" id="ARBA00022490"/>
    </source>
</evidence>
<dbReference type="GO" id="GO:0051082">
    <property type="term" value="F:unfolded protein binding"/>
    <property type="evidence" value="ECO:0007669"/>
    <property type="project" value="UniProtKB-UniRule"/>
</dbReference>
<dbReference type="Proteomes" id="UP000031561">
    <property type="component" value="Unassembled WGS sequence"/>
</dbReference>
<dbReference type="InterPro" id="IPR004029">
    <property type="entry name" value="UreE_N"/>
</dbReference>